<dbReference type="InterPro" id="IPR036259">
    <property type="entry name" value="MFS_trans_sf"/>
</dbReference>
<feature type="transmembrane region" description="Helical" evidence="5">
    <location>
        <begin position="92"/>
        <end position="111"/>
    </location>
</feature>
<sequence length="216" mass="21998">MADLDVRDDGRLGRDPLIAPSLFRKPAFVSGLAVGAIYFAAFGGVFLVIGLYTQLGLGFSPLKAALTGVPSSIGMIAGMGVAQATQKYGRKVLLAGAVVMGLAVLALLVIAEPGVTPWQLAPALAFVGLGSGLIMGPYFTIVMAAVDPQETGSASGTLTAIQQVGNALGLAVLGTVYFGTNSVETTLAVAAVMIAATFLVGLMLPKQGRTDTEFVH</sequence>
<proteinExistence type="predicted"/>
<protein>
    <submittedName>
        <fullName evidence="7">MFS transporter</fullName>
    </submittedName>
</protein>
<dbReference type="PANTHER" id="PTHR42718">
    <property type="entry name" value="MAJOR FACILITATOR SUPERFAMILY MULTIDRUG TRANSPORTER MFSC"/>
    <property type="match status" value="1"/>
</dbReference>
<keyword evidence="3 5" id="KW-1133">Transmembrane helix</keyword>
<feature type="transmembrane region" description="Helical" evidence="5">
    <location>
        <begin position="123"/>
        <end position="146"/>
    </location>
</feature>
<dbReference type="Gene3D" id="1.20.1250.20">
    <property type="entry name" value="MFS general substrate transporter like domains"/>
    <property type="match status" value="1"/>
</dbReference>
<dbReference type="InterPro" id="IPR011701">
    <property type="entry name" value="MFS"/>
</dbReference>
<name>A0ABW4SQB9_9ACTN</name>
<evidence type="ECO:0000256" key="5">
    <source>
        <dbReference type="SAM" id="Phobius"/>
    </source>
</evidence>
<keyword evidence="8" id="KW-1185">Reference proteome</keyword>
<feature type="transmembrane region" description="Helical" evidence="5">
    <location>
        <begin position="27"/>
        <end position="52"/>
    </location>
</feature>
<dbReference type="SUPFAM" id="SSF103473">
    <property type="entry name" value="MFS general substrate transporter"/>
    <property type="match status" value="1"/>
</dbReference>
<evidence type="ECO:0000313" key="8">
    <source>
        <dbReference type="Proteomes" id="UP001597368"/>
    </source>
</evidence>
<evidence type="ECO:0000256" key="3">
    <source>
        <dbReference type="ARBA" id="ARBA00022989"/>
    </source>
</evidence>
<dbReference type="Proteomes" id="UP001597368">
    <property type="component" value="Unassembled WGS sequence"/>
</dbReference>
<feature type="domain" description="Major facilitator superfamily (MFS) profile" evidence="6">
    <location>
        <begin position="1"/>
        <end position="208"/>
    </location>
</feature>
<comment type="subcellular location">
    <subcellularLocation>
        <location evidence="1">Cell membrane</location>
        <topology evidence="1">Multi-pass membrane protein</topology>
    </subcellularLocation>
</comment>
<keyword evidence="4 5" id="KW-0472">Membrane</keyword>
<dbReference type="Pfam" id="PF07690">
    <property type="entry name" value="MFS_1"/>
    <property type="match status" value="1"/>
</dbReference>
<dbReference type="EMBL" id="JBHUFV010000015">
    <property type="protein sequence ID" value="MFD1931618.1"/>
    <property type="molecule type" value="Genomic_DNA"/>
</dbReference>
<accession>A0ABW4SQB9</accession>
<feature type="transmembrane region" description="Helical" evidence="5">
    <location>
        <begin position="185"/>
        <end position="204"/>
    </location>
</feature>
<evidence type="ECO:0000256" key="2">
    <source>
        <dbReference type="ARBA" id="ARBA00022692"/>
    </source>
</evidence>
<comment type="caution">
    <text evidence="7">The sequence shown here is derived from an EMBL/GenBank/DDBJ whole genome shotgun (WGS) entry which is preliminary data.</text>
</comment>
<gene>
    <name evidence="7" type="ORF">ACFSKW_09025</name>
</gene>
<evidence type="ECO:0000313" key="7">
    <source>
        <dbReference type="EMBL" id="MFD1931618.1"/>
    </source>
</evidence>
<keyword evidence="2 5" id="KW-0812">Transmembrane</keyword>
<reference evidence="8" key="1">
    <citation type="journal article" date="2019" name="Int. J. Syst. Evol. Microbiol.">
        <title>The Global Catalogue of Microorganisms (GCM) 10K type strain sequencing project: providing services to taxonomists for standard genome sequencing and annotation.</title>
        <authorList>
            <consortium name="The Broad Institute Genomics Platform"/>
            <consortium name="The Broad Institute Genome Sequencing Center for Infectious Disease"/>
            <person name="Wu L."/>
            <person name="Ma J."/>
        </authorList>
    </citation>
    <scope>NUCLEOTIDE SEQUENCE [LARGE SCALE GENOMIC DNA]</scope>
    <source>
        <strain evidence="8">ICMP 6774ER</strain>
    </source>
</reference>
<dbReference type="InterPro" id="IPR020846">
    <property type="entry name" value="MFS_dom"/>
</dbReference>
<dbReference type="PANTHER" id="PTHR42718:SF39">
    <property type="entry name" value="ACTINORHODIN TRANSPORTER-RELATED"/>
    <property type="match status" value="1"/>
</dbReference>
<evidence type="ECO:0000256" key="1">
    <source>
        <dbReference type="ARBA" id="ARBA00004651"/>
    </source>
</evidence>
<feature type="transmembrane region" description="Helical" evidence="5">
    <location>
        <begin position="64"/>
        <end position="85"/>
    </location>
</feature>
<evidence type="ECO:0000256" key="4">
    <source>
        <dbReference type="ARBA" id="ARBA00023136"/>
    </source>
</evidence>
<dbReference type="RefSeq" id="WP_379571519.1">
    <property type="nucleotide sequence ID" value="NZ_JBHUFV010000015.1"/>
</dbReference>
<organism evidence="7 8">
    <name type="scientific">Nonomuraea mangrovi</name>
    <dbReference type="NCBI Taxonomy" id="2316207"/>
    <lineage>
        <taxon>Bacteria</taxon>
        <taxon>Bacillati</taxon>
        <taxon>Actinomycetota</taxon>
        <taxon>Actinomycetes</taxon>
        <taxon>Streptosporangiales</taxon>
        <taxon>Streptosporangiaceae</taxon>
        <taxon>Nonomuraea</taxon>
    </lineage>
</organism>
<feature type="transmembrane region" description="Helical" evidence="5">
    <location>
        <begin position="158"/>
        <end position="179"/>
    </location>
</feature>
<dbReference type="PROSITE" id="PS50850">
    <property type="entry name" value="MFS"/>
    <property type="match status" value="1"/>
</dbReference>
<evidence type="ECO:0000259" key="6">
    <source>
        <dbReference type="PROSITE" id="PS50850"/>
    </source>
</evidence>